<keyword evidence="2" id="KW-1185">Reference proteome</keyword>
<gene>
    <name evidence="1" type="ORF">PNK_0170</name>
</gene>
<dbReference type="SUPFAM" id="SSF55874">
    <property type="entry name" value="ATPase domain of HSP90 chaperone/DNA topoisomerase II/histidine kinase"/>
    <property type="match status" value="2"/>
</dbReference>
<dbReference type="InterPro" id="IPR036890">
    <property type="entry name" value="HATPase_C_sf"/>
</dbReference>
<reference evidence="2" key="1">
    <citation type="submission" date="2015-09" db="EMBL/GenBank/DDBJ databases">
        <authorList>
            <person name="Bertelli C."/>
        </authorList>
    </citation>
    <scope>NUCLEOTIDE SEQUENCE [LARGE SCALE GENOMIC DNA]</scope>
    <source>
        <strain evidence="2">KNic</strain>
    </source>
</reference>
<evidence type="ECO:0000313" key="1">
    <source>
        <dbReference type="EMBL" id="CUI15808.1"/>
    </source>
</evidence>
<organism evidence="1 2">
    <name type="scientific">Candidatus Protochlamydia naegleriophila</name>
    <dbReference type="NCBI Taxonomy" id="389348"/>
    <lineage>
        <taxon>Bacteria</taxon>
        <taxon>Pseudomonadati</taxon>
        <taxon>Chlamydiota</taxon>
        <taxon>Chlamydiia</taxon>
        <taxon>Parachlamydiales</taxon>
        <taxon>Parachlamydiaceae</taxon>
        <taxon>Candidatus Protochlamydia</taxon>
    </lineage>
</organism>
<dbReference type="PATRIC" id="fig|389348.3.peg.196"/>
<evidence type="ECO:0000313" key="2">
    <source>
        <dbReference type="Proteomes" id="UP000069902"/>
    </source>
</evidence>
<dbReference type="KEGG" id="pnl:PNK_0170"/>
<dbReference type="Gene3D" id="3.30.565.10">
    <property type="entry name" value="Histidine kinase-like ATPase, C-terminal domain"/>
    <property type="match status" value="2"/>
</dbReference>
<protein>
    <submittedName>
        <fullName evidence="1">Uncharacterized protein</fullName>
    </submittedName>
</protein>
<accession>A0A0U5EP96</accession>
<dbReference type="EMBL" id="LN879502">
    <property type="protein sequence ID" value="CUI15808.1"/>
    <property type="molecule type" value="Genomic_DNA"/>
</dbReference>
<dbReference type="InParanoid" id="A0A0U5EP96"/>
<name>A0A0U5EP96_9BACT</name>
<dbReference type="RefSeq" id="WP_059059707.1">
    <property type="nucleotide sequence ID" value="NZ_LN879502.1"/>
</dbReference>
<dbReference type="Proteomes" id="UP000069902">
    <property type="component" value="Chromosome cPNK"/>
</dbReference>
<proteinExistence type="predicted"/>
<sequence length="1753" mass="200636">MHIQPINTSANTTQSTSSNKPAELFSLARVLTGQPFLNFDEFVNWLTPLNPEDIQTREGLIQRLKNQMQKPNSVQQVSHSIEHAIFHQMVDPAIEACRELISNAIDAQGRALKRHHPISISIHGSTLEIQDCGDGMGWQSLPYFFVLGQSLSRTFSKSQEEFKTISGRFGQGGYTPFYYLLFERNRLFPGFKVGSKGFLELDIPFHNNQGKGIYRFTYIPQKNPLEDNQAVIETLPQHTKSLVVHTKQQQTAIQMVFEECKQQLILDIRESTKTTMGTHFCINSPLIEEEKNRIINYLKTAFAFVEGTPIFLNNEQINNSASFQSVPLEEGTLYFVPKSHSNGKLLIYEKGRFICEESLPGSVLETIAINFHNLNLTVERASVNFKDPHIQQFIQELVQAIISSPQYPASLKAALFNSLYPLIAPHQNELIPLITQWQTALSLKPNELILPDIFDGDASKLPQVIFLHPNYCERIQLESIDAGHGKKIYLLPKMTAAYPVFLKSMQGRLQLFIREDLLNSRTMEASKFNLFLLNLWLAQKISPHHQLDIPIILHQLTAVNRTTPFSPSDDELMAYEESMVQMNNESITLEDLCEEHGIEHYLTVLKKPGSFSSFQRNPNFNILFPQCWLLTPRNTSPADEEEGEEILDAATPRARKDQLDWFARYIASSQKHLDLLLETEFFDFFDLQSVCLDATDLPLDRFQGVIQLIFIYLESCLAMQDKQAGKAEAERFLKFLTRTINLTESLEQEKSTTHYLISCYERFRTIVFLCNLTEIESREFQDMEEYYGAKDYQKIEALIKKIPSTQARHIAVTLYEDLYPHIDLLLSCLPAELEQLLHLFAPYDLCIHNVIKNFYQQRIDLVRGIRQKDCLILLKYMAPLNHLPIEAKKIMAESFFLLQLIKKQQFEEIDDEKIKINESIFCEVLIRGLRYMPHTSIIDTLSQTHASLSALLRFYQERNSIYREMNRSSCNHQEVFKKYTETFRWLSYYQNGEAFFKSMQDYHSFLDTLATIESSPQLALMVAKRQSEEIKLWDHFRLLFPGAKPFIHAAFVGLYGSSLDNGFTFPIFSPQTAVSLHKDQEVIEFIGSEDLTQTRIQAAIHQSLADDSCFKALIINSIQAGSTSIHCSAHLDDPDHLTIAIQDNGNGIDEKGFRALKTPGYPSTADRIGNGFFSAVKEFDEVVVSSISSLDLTKKRDLFFKKENDGTLFIQALKETPGHFIAGTTILLRKKSTNPFADFLLSKSLLMNSCCFIRPDLYCQGEKINVNPGSKAFAEAEVPYEELGIPKGSFHAFIGMHEGLFLDQIKMSSLPNEAWDLVPKRIRQKLDENHLKISLFLPKLSPAMSRGHVVNQTSIMPIMQYAVLKVCMNYYLAKLAKGETEKQFSDDYWGDFRFSNQAMGLDRYISNLSHFGNFKKKIQRELSNGVDHQKHTLLQVAELFLRNKQGELTYASMTPLELIQAIHEQDAKKADIKITKTLQQTIESYFIPFLVESALPGTPHSFLKIRCTLGEKLKEAQLLCKNGDYNIDAIKTLPLEYWKDVVRDGIQATKLELQLNQALDPMLSQFESAICKRLASMKFQQAQIAKNIPTEFNPLAQFLEHCAAYFLNKPIQFKLYEAMNGTNAYTFQQSTEFHLNTVGELGLYFNSFRQRHQHKHPFSTLQDLDLSTIMKWLETLTHECTHMSEPKRDIRGCQGTHDQVFRDKMCELLTAFFITPGKKTTVLSSVENILCKGTGSYTEEEIQPSDNALAKMK</sequence>